<keyword evidence="6 7" id="KW-0472">Membrane</keyword>
<evidence type="ECO:0000256" key="1">
    <source>
        <dbReference type="ARBA" id="ARBA00004651"/>
    </source>
</evidence>
<dbReference type="EMBL" id="LLYB01000122">
    <property type="protein sequence ID" value="KRR17404.1"/>
    <property type="molecule type" value="Genomic_DNA"/>
</dbReference>
<evidence type="ECO:0000313" key="10">
    <source>
        <dbReference type="Proteomes" id="UP000051660"/>
    </source>
</evidence>
<evidence type="ECO:0000256" key="4">
    <source>
        <dbReference type="ARBA" id="ARBA00022692"/>
    </source>
</evidence>
<evidence type="ECO:0000256" key="3">
    <source>
        <dbReference type="ARBA" id="ARBA00022475"/>
    </source>
</evidence>
<keyword evidence="3 7" id="KW-1003">Cell membrane</keyword>
<reference evidence="9 10" key="1">
    <citation type="submission" date="2014-03" db="EMBL/GenBank/DDBJ databases">
        <title>Bradyrhizobium valentinum sp. nov., isolated from effective nodules of Lupinus mariae-josephae, a lupine endemic of basic-lime soils in Eastern Spain.</title>
        <authorList>
            <person name="Duran D."/>
            <person name="Rey L."/>
            <person name="Navarro A."/>
            <person name="Busquets A."/>
            <person name="Imperial J."/>
            <person name="Ruiz-Argueso T."/>
        </authorList>
    </citation>
    <scope>NUCLEOTIDE SEQUENCE [LARGE SCALE GENOMIC DNA]</scope>
    <source>
        <strain evidence="9 10">CCBAU 23086</strain>
    </source>
</reference>
<dbReference type="OrthoDB" id="9801622at2"/>
<proteinExistence type="inferred from homology"/>
<dbReference type="InterPro" id="IPR032816">
    <property type="entry name" value="VTT_dom"/>
</dbReference>
<comment type="caution">
    <text evidence="9">The sequence shown here is derived from an EMBL/GenBank/DDBJ whole genome shotgun (WGS) entry which is preliminary data.</text>
</comment>
<keyword evidence="4 7" id="KW-0812">Transmembrane</keyword>
<dbReference type="RefSeq" id="WP_057862068.1">
    <property type="nucleotide sequence ID" value="NZ_LLYB01000122.1"/>
</dbReference>
<sequence length="184" mass="19996">MSSVGQFGHDVLDFVRQHQAWAAPIVFALAFAESLAFLSFVVPAWAVLVGIGAMMKTGGIAFLPVLLAGALGAALGDWLSYWLGHLLQDRIPRMWPFRAHPDLLKHGEAFIAKWGALAIFIGRFSGPLRASVPIAAGMLGMPQTTFQIANFTSALIWVAVLLELGDVGALVWVWLSRVMERVWG</sequence>
<evidence type="ECO:0000259" key="8">
    <source>
        <dbReference type="Pfam" id="PF09335"/>
    </source>
</evidence>
<comment type="similarity">
    <text evidence="2 7">Belongs to the DedA family.</text>
</comment>
<comment type="caution">
    <text evidence="7">Lacks conserved residue(s) required for the propagation of feature annotation.</text>
</comment>
<accession>A0A0R3MC62</accession>
<dbReference type="AlphaFoldDB" id="A0A0R3MC62"/>
<dbReference type="PANTHER" id="PTHR30353:SF15">
    <property type="entry name" value="INNER MEMBRANE PROTEIN YABI"/>
    <property type="match status" value="1"/>
</dbReference>
<name>A0A0R3MC62_9BRAD</name>
<feature type="domain" description="VTT" evidence="8">
    <location>
        <begin position="43"/>
        <end position="166"/>
    </location>
</feature>
<feature type="transmembrane region" description="Helical" evidence="7">
    <location>
        <begin position="20"/>
        <end position="48"/>
    </location>
</feature>
<feature type="transmembrane region" description="Helical" evidence="7">
    <location>
        <begin position="60"/>
        <end position="83"/>
    </location>
</feature>
<dbReference type="Pfam" id="PF09335">
    <property type="entry name" value="VTT_dom"/>
    <property type="match status" value="1"/>
</dbReference>
<dbReference type="GO" id="GO:0005886">
    <property type="term" value="C:plasma membrane"/>
    <property type="evidence" value="ECO:0007669"/>
    <property type="project" value="UniProtKB-SubCell"/>
</dbReference>
<organism evidence="9 10">
    <name type="scientific">Bradyrhizobium lablabi</name>
    <dbReference type="NCBI Taxonomy" id="722472"/>
    <lineage>
        <taxon>Bacteria</taxon>
        <taxon>Pseudomonadati</taxon>
        <taxon>Pseudomonadota</taxon>
        <taxon>Alphaproteobacteria</taxon>
        <taxon>Hyphomicrobiales</taxon>
        <taxon>Nitrobacteraceae</taxon>
        <taxon>Bradyrhizobium</taxon>
    </lineage>
</organism>
<evidence type="ECO:0000313" key="9">
    <source>
        <dbReference type="EMBL" id="KRR17404.1"/>
    </source>
</evidence>
<gene>
    <name evidence="9" type="ORF">CQ14_31435</name>
</gene>
<feature type="transmembrane region" description="Helical" evidence="7">
    <location>
        <begin position="154"/>
        <end position="175"/>
    </location>
</feature>
<evidence type="ECO:0000256" key="5">
    <source>
        <dbReference type="ARBA" id="ARBA00022989"/>
    </source>
</evidence>
<protein>
    <submittedName>
        <fullName evidence="9">Cytochrome O ubiquinol oxidase</fullName>
    </submittedName>
</protein>
<comment type="subcellular location">
    <subcellularLocation>
        <location evidence="1 7">Cell membrane</location>
        <topology evidence="1 7">Multi-pass membrane protein</topology>
    </subcellularLocation>
</comment>
<keyword evidence="5 7" id="KW-1133">Transmembrane helix</keyword>
<evidence type="ECO:0000256" key="7">
    <source>
        <dbReference type="RuleBase" id="RU367016"/>
    </source>
</evidence>
<dbReference type="Proteomes" id="UP000051660">
    <property type="component" value="Unassembled WGS sequence"/>
</dbReference>
<evidence type="ECO:0000256" key="2">
    <source>
        <dbReference type="ARBA" id="ARBA00010792"/>
    </source>
</evidence>
<dbReference type="PANTHER" id="PTHR30353">
    <property type="entry name" value="INNER MEMBRANE PROTEIN DEDA-RELATED"/>
    <property type="match status" value="1"/>
</dbReference>
<dbReference type="InterPro" id="IPR032818">
    <property type="entry name" value="DedA-like"/>
</dbReference>
<evidence type="ECO:0000256" key="6">
    <source>
        <dbReference type="ARBA" id="ARBA00023136"/>
    </source>
</evidence>